<comment type="caution">
    <text evidence="6">The sequence shown here is derived from an EMBL/GenBank/DDBJ whole genome shotgun (WGS) entry which is preliminary data.</text>
</comment>
<gene>
    <name evidence="6" type="ORF">H9657_07155</name>
</gene>
<evidence type="ECO:0000313" key="7">
    <source>
        <dbReference type="Proteomes" id="UP000604241"/>
    </source>
</evidence>
<dbReference type="InterPro" id="IPR015421">
    <property type="entry name" value="PyrdxlP-dep_Trfase_major"/>
</dbReference>
<feature type="compositionally biased region" description="Pro residues" evidence="5">
    <location>
        <begin position="1"/>
        <end position="19"/>
    </location>
</feature>
<dbReference type="SUPFAM" id="SSF53383">
    <property type="entry name" value="PLP-dependent transferases"/>
    <property type="match status" value="1"/>
</dbReference>
<keyword evidence="6" id="KW-0808">Transferase</keyword>
<organism evidence="6 7">
    <name type="scientific">Cellulomonas avistercoris</name>
    <dbReference type="NCBI Taxonomy" id="2762242"/>
    <lineage>
        <taxon>Bacteria</taxon>
        <taxon>Bacillati</taxon>
        <taxon>Actinomycetota</taxon>
        <taxon>Actinomycetes</taxon>
        <taxon>Micrococcales</taxon>
        <taxon>Cellulomonadaceae</taxon>
        <taxon>Cellulomonas</taxon>
    </lineage>
</organism>
<feature type="region of interest" description="Disordered" evidence="5">
    <location>
        <begin position="1"/>
        <end position="44"/>
    </location>
</feature>
<dbReference type="Proteomes" id="UP000604241">
    <property type="component" value="Unassembled WGS sequence"/>
</dbReference>
<dbReference type="RefSeq" id="WP_191781856.1">
    <property type="nucleotide sequence ID" value="NZ_JACSQV010000005.1"/>
</dbReference>
<comment type="similarity">
    <text evidence="3">Belongs to the trans-sulfuration enzymes family.</text>
</comment>
<reference evidence="6 7" key="1">
    <citation type="submission" date="2020-08" db="EMBL/GenBank/DDBJ databases">
        <title>A Genomic Blueprint of the Chicken Gut Microbiome.</title>
        <authorList>
            <person name="Gilroy R."/>
            <person name="Ravi A."/>
            <person name="Getino M."/>
            <person name="Pursley I."/>
            <person name="Horton D.L."/>
            <person name="Alikhan N.-F."/>
            <person name="Baker D."/>
            <person name="Gharbi K."/>
            <person name="Hall N."/>
            <person name="Watson M."/>
            <person name="Adriaenssens E.M."/>
            <person name="Foster-Nyarko E."/>
            <person name="Jarju S."/>
            <person name="Secka A."/>
            <person name="Antonio M."/>
            <person name="Oren A."/>
            <person name="Chaudhuri R."/>
            <person name="La Ragione R.M."/>
            <person name="Hildebrand F."/>
            <person name="Pallen M.J."/>
        </authorList>
    </citation>
    <scope>NUCLEOTIDE SEQUENCE [LARGE SCALE GENOMIC DNA]</scope>
    <source>
        <strain evidence="6 7">Sa3CUA2</strain>
    </source>
</reference>
<accession>A0ABR8QCC9</accession>
<dbReference type="EMBL" id="JACSQV010000005">
    <property type="protein sequence ID" value="MBD7918055.1"/>
    <property type="molecule type" value="Genomic_DNA"/>
</dbReference>
<evidence type="ECO:0000256" key="2">
    <source>
        <dbReference type="ARBA" id="ARBA00022898"/>
    </source>
</evidence>
<evidence type="ECO:0000256" key="1">
    <source>
        <dbReference type="ARBA" id="ARBA00001933"/>
    </source>
</evidence>
<dbReference type="PANTHER" id="PTHR11808">
    <property type="entry name" value="TRANS-SULFURATION ENZYME FAMILY MEMBER"/>
    <property type="match status" value="1"/>
</dbReference>
<dbReference type="InterPro" id="IPR015424">
    <property type="entry name" value="PyrdxlP-dep_Trfase"/>
</dbReference>
<evidence type="ECO:0000256" key="5">
    <source>
        <dbReference type="SAM" id="MobiDB-lite"/>
    </source>
</evidence>
<sequence>MTTPAPASPDLPPTDPTPVSPRTLVVSAGRPPRTPGGSLNPPVVLSSTFVSQGSPAPGEHLYGRIGTPAWEPFEQALAALERLDHATLGLPSDGPPATVFASGMAAIDAALALVPVGGRVVAPRHAYQVTLVLLRELEERGLLRLDVVDVADTEAVVAALRGADGTPAAMLWLESPTNPMLEVADVPALVAAAHDVDALVVVDSTFATPLVQRPLAHGADVVVHSVTKYLAGHSDVVLGATVADDPALHGRLVAHRTTHGAIAGPFEVWLALRGLRTLALRVERAQANAAELARRLADHAHVVEVRYPGLPGDPGHARAAAQMDGFGAIVGLRPAGGEAGADALVATVRLWVPATSLGGVESTLERRRRFATESPTVPQDLVRLSVGIEDVDDLWADLDAALTAASRTAQA</sequence>
<dbReference type="InterPro" id="IPR000277">
    <property type="entry name" value="Cys/Met-Metab_PyrdxlP-dep_enz"/>
</dbReference>
<comment type="cofactor">
    <cofactor evidence="1 3">
        <name>pyridoxal 5'-phosphate</name>
        <dbReference type="ChEBI" id="CHEBI:597326"/>
    </cofactor>
</comment>
<dbReference type="Gene3D" id="3.90.1150.10">
    <property type="entry name" value="Aspartate Aminotransferase, domain 1"/>
    <property type="match status" value="1"/>
</dbReference>
<keyword evidence="4" id="KW-0175">Coiled coil</keyword>
<keyword evidence="7" id="KW-1185">Reference proteome</keyword>
<dbReference type="GO" id="GO:0016740">
    <property type="term" value="F:transferase activity"/>
    <property type="evidence" value="ECO:0007669"/>
    <property type="project" value="UniProtKB-KW"/>
</dbReference>
<dbReference type="Gene3D" id="3.40.640.10">
    <property type="entry name" value="Type I PLP-dependent aspartate aminotransferase-like (Major domain)"/>
    <property type="match status" value="1"/>
</dbReference>
<dbReference type="InterPro" id="IPR015422">
    <property type="entry name" value="PyrdxlP-dep_Trfase_small"/>
</dbReference>
<dbReference type="PIRSF" id="PIRSF001434">
    <property type="entry name" value="CGS"/>
    <property type="match status" value="1"/>
</dbReference>
<keyword evidence="2 3" id="KW-0663">Pyridoxal phosphate</keyword>
<proteinExistence type="inferred from homology"/>
<name>A0ABR8QCC9_9CELL</name>
<evidence type="ECO:0000256" key="3">
    <source>
        <dbReference type="RuleBase" id="RU362118"/>
    </source>
</evidence>
<evidence type="ECO:0000313" key="6">
    <source>
        <dbReference type="EMBL" id="MBD7918055.1"/>
    </source>
</evidence>
<protein>
    <submittedName>
        <fullName evidence="6">PLP-dependent transferase</fullName>
    </submittedName>
</protein>
<dbReference type="Pfam" id="PF01053">
    <property type="entry name" value="Cys_Met_Meta_PP"/>
    <property type="match status" value="1"/>
</dbReference>
<feature type="coiled-coil region" evidence="4">
    <location>
        <begin position="275"/>
        <end position="302"/>
    </location>
</feature>
<evidence type="ECO:0000256" key="4">
    <source>
        <dbReference type="SAM" id="Coils"/>
    </source>
</evidence>
<dbReference type="PANTHER" id="PTHR11808:SF85">
    <property type="entry name" value="CYSTATHIONINE GAMMA-LYASE-RELATED"/>
    <property type="match status" value="1"/>
</dbReference>